<dbReference type="InterPro" id="IPR011527">
    <property type="entry name" value="ABC1_TM_dom"/>
</dbReference>
<dbReference type="InterPro" id="IPR039421">
    <property type="entry name" value="Type_1_exporter"/>
</dbReference>
<protein>
    <submittedName>
        <fullName evidence="9">ATP-binding cassette sub-family B member 9 (inferred by orthology to a human protein)</fullName>
    </submittedName>
</protein>
<keyword evidence="8" id="KW-1185">Reference proteome</keyword>
<dbReference type="GO" id="GO:0016887">
    <property type="term" value="F:ATP hydrolysis activity"/>
    <property type="evidence" value="ECO:0007669"/>
    <property type="project" value="InterPro"/>
</dbReference>
<accession>A0A158QXT1</accession>
<dbReference type="PANTHER" id="PTHR43394">
    <property type="entry name" value="ATP-DEPENDENT PERMEASE MDL1, MITOCHONDRIAL"/>
    <property type="match status" value="1"/>
</dbReference>
<dbReference type="STRING" id="27835.A0A158QXT1"/>
<feature type="transmembrane region" description="Helical" evidence="5">
    <location>
        <begin position="57"/>
        <end position="75"/>
    </location>
</feature>
<dbReference type="SUPFAM" id="SSF90123">
    <property type="entry name" value="ABC transporter transmembrane region"/>
    <property type="match status" value="1"/>
</dbReference>
<gene>
    <name evidence="7" type="ORF">NBR_LOCUS7349</name>
</gene>
<keyword evidence="2 5" id="KW-0812">Transmembrane</keyword>
<dbReference type="GO" id="GO:0016020">
    <property type="term" value="C:membrane"/>
    <property type="evidence" value="ECO:0007669"/>
    <property type="project" value="UniProtKB-SubCell"/>
</dbReference>
<evidence type="ECO:0000256" key="3">
    <source>
        <dbReference type="ARBA" id="ARBA00022989"/>
    </source>
</evidence>
<feature type="transmembrane region" description="Helical" evidence="5">
    <location>
        <begin position="87"/>
        <end position="106"/>
    </location>
</feature>
<evidence type="ECO:0000313" key="9">
    <source>
        <dbReference type="WBParaSite" id="NBR_0000734801-mRNA-1"/>
    </source>
</evidence>
<sequence length="506" mass="56598">MKPQHQSALLILFAAADVSISVLSIGFYSTRSFDYKSIVKCLTFADSYDYFTSPVDFVVLAFLRLAFIVIPLVLITRRCDGVAKAMLMPMIGFATFCYSYALVKFLAFSENPELMRYPGVWCSLLWSVAATLLFSLIWYFVLTAHNFGYQRLTSEQLENDGFSSEASSETAEAVSSNLNVFLRNGVMLVGALVFMFAMSWRLSLVTFIAVPFIGFITKWYATYYDKIMEKSQATVASANNVAHEVLSTIRTVRSFACERREASRFEGKLDETLKMDRKKALAHAGFAFNYELCDNVILVSVLFYGGHLVLSGTVRAYMMTTAQLITFLLYQLQLGENVNYMHRKPAIPNDGDLKPIISGRIEFRDVHFTYPSRPGSEVLKGLNLIVEAGRTTALVGPSGAGKSSIVSLIEHFYEPSSGEITIDGVGIKNISHTFYHQKVALVAQEPVLYNGSVRFNITYGCEWASEDDMLRASQMANAHNFITELEHGYDTNCGDKGVQLSVWKPY</sequence>
<dbReference type="PROSITE" id="PS50929">
    <property type="entry name" value="ABC_TM1F"/>
    <property type="match status" value="1"/>
</dbReference>
<reference evidence="7 8" key="2">
    <citation type="submission" date="2018-11" db="EMBL/GenBank/DDBJ databases">
        <authorList>
            <consortium name="Pathogen Informatics"/>
        </authorList>
    </citation>
    <scope>NUCLEOTIDE SEQUENCE [LARGE SCALE GENOMIC DNA]</scope>
</reference>
<dbReference type="Pfam" id="PF00005">
    <property type="entry name" value="ABC_tran"/>
    <property type="match status" value="1"/>
</dbReference>
<dbReference type="AlphaFoldDB" id="A0A158QXT1"/>
<dbReference type="Proteomes" id="UP000271162">
    <property type="component" value="Unassembled WGS sequence"/>
</dbReference>
<dbReference type="GO" id="GO:0005524">
    <property type="term" value="F:ATP binding"/>
    <property type="evidence" value="ECO:0007669"/>
    <property type="project" value="InterPro"/>
</dbReference>
<evidence type="ECO:0000256" key="5">
    <source>
        <dbReference type="SAM" id="Phobius"/>
    </source>
</evidence>
<dbReference type="InterPro" id="IPR003439">
    <property type="entry name" value="ABC_transporter-like_ATP-bd"/>
</dbReference>
<dbReference type="EMBL" id="UYSL01019882">
    <property type="protein sequence ID" value="VDL70938.1"/>
    <property type="molecule type" value="Genomic_DNA"/>
</dbReference>
<dbReference type="WBParaSite" id="NBR_0000734801-mRNA-1">
    <property type="protein sequence ID" value="NBR_0000734801-mRNA-1"/>
    <property type="gene ID" value="NBR_0000734801"/>
</dbReference>
<evidence type="ECO:0000256" key="2">
    <source>
        <dbReference type="ARBA" id="ARBA00022692"/>
    </source>
</evidence>
<keyword evidence="3 5" id="KW-1133">Transmembrane helix</keyword>
<keyword evidence="4 5" id="KW-0472">Membrane</keyword>
<evidence type="ECO:0000256" key="1">
    <source>
        <dbReference type="ARBA" id="ARBA00004141"/>
    </source>
</evidence>
<dbReference type="FunFam" id="3.40.50.300:FF:002694">
    <property type="entry name" value="HAlF transporter (PGP related)"/>
    <property type="match status" value="1"/>
</dbReference>
<dbReference type="Gene3D" id="1.20.1560.10">
    <property type="entry name" value="ABC transporter type 1, transmembrane domain"/>
    <property type="match status" value="1"/>
</dbReference>
<feature type="transmembrane region" description="Helical" evidence="5">
    <location>
        <begin position="118"/>
        <end position="142"/>
    </location>
</feature>
<comment type="subcellular location">
    <subcellularLocation>
        <location evidence="1">Membrane</location>
        <topology evidence="1">Multi-pass membrane protein</topology>
    </subcellularLocation>
</comment>
<dbReference type="PANTHER" id="PTHR43394:SF19">
    <property type="entry name" value="ABC TRANSPORTER B FAMILY"/>
    <property type="match status" value="1"/>
</dbReference>
<feature type="transmembrane region" description="Helical" evidence="5">
    <location>
        <begin position="7"/>
        <end position="28"/>
    </location>
</feature>
<feature type="transmembrane region" description="Helical" evidence="5">
    <location>
        <begin position="180"/>
        <end position="198"/>
    </location>
</feature>
<feature type="domain" description="ABC transmembrane type-1" evidence="6">
    <location>
        <begin position="172"/>
        <end position="339"/>
    </location>
</feature>
<evidence type="ECO:0000259" key="6">
    <source>
        <dbReference type="PROSITE" id="PS50929"/>
    </source>
</evidence>
<organism evidence="9">
    <name type="scientific">Nippostrongylus brasiliensis</name>
    <name type="common">Rat hookworm</name>
    <dbReference type="NCBI Taxonomy" id="27835"/>
    <lineage>
        <taxon>Eukaryota</taxon>
        <taxon>Metazoa</taxon>
        <taxon>Ecdysozoa</taxon>
        <taxon>Nematoda</taxon>
        <taxon>Chromadorea</taxon>
        <taxon>Rhabditida</taxon>
        <taxon>Rhabditina</taxon>
        <taxon>Rhabditomorpha</taxon>
        <taxon>Strongyloidea</taxon>
        <taxon>Heligmosomidae</taxon>
        <taxon>Nippostrongylus</taxon>
    </lineage>
</organism>
<evidence type="ECO:0000313" key="8">
    <source>
        <dbReference type="Proteomes" id="UP000271162"/>
    </source>
</evidence>
<dbReference type="InterPro" id="IPR027417">
    <property type="entry name" value="P-loop_NTPase"/>
</dbReference>
<dbReference type="SUPFAM" id="SSF52540">
    <property type="entry name" value="P-loop containing nucleoside triphosphate hydrolases"/>
    <property type="match status" value="1"/>
</dbReference>
<feature type="transmembrane region" description="Helical" evidence="5">
    <location>
        <begin position="204"/>
        <end position="221"/>
    </location>
</feature>
<dbReference type="Gene3D" id="3.40.50.300">
    <property type="entry name" value="P-loop containing nucleotide triphosphate hydrolases"/>
    <property type="match status" value="1"/>
</dbReference>
<evidence type="ECO:0000256" key="4">
    <source>
        <dbReference type="ARBA" id="ARBA00023136"/>
    </source>
</evidence>
<reference evidence="9" key="1">
    <citation type="submission" date="2016-04" db="UniProtKB">
        <authorList>
            <consortium name="WormBaseParasite"/>
        </authorList>
    </citation>
    <scope>IDENTIFICATION</scope>
</reference>
<dbReference type="OMA" id="WQEYQAN"/>
<proteinExistence type="predicted"/>
<evidence type="ECO:0000313" key="7">
    <source>
        <dbReference type="EMBL" id="VDL70938.1"/>
    </source>
</evidence>
<name>A0A158QXT1_NIPBR</name>
<dbReference type="InterPro" id="IPR036640">
    <property type="entry name" value="ABC1_TM_sf"/>
</dbReference>
<dbReference type="Pfam" id="PF00664">
    <property type="entry name" value="ABC_membrane"/>
    <property type="match status" value="1"/>
</dbReference>
<dbReference type="GO" id="GO:0015421">
    <property type="term" value="F:ABC-type oligopeptide transporter activity"/>
    <property type="evidence" value="ECO:0007669"/>
    <property type="project" value="TreeGrafter"/>
</dbReference>